<organism evidence="2 3">
    <name type="scientific">Trifolium medium</name>
    <dbReference type="NCBI Taxonomy" id="97028"/>
    <lineage>
        <taxon>Eukaryota</taxon>
        <taxon>Viridiplantae</taxon>
        <taxon>Streptophyta</taxon>
        <taxon>Embryophyta</taxon>
        <taxon>Tracheophyta</taxon>
        <taxon>Spermatophyta</taxon>
        <taxon>Magnoliopsida</taxon>
        <taxon>eudicotyledons</taxon>
        <taxon>Gunneridae</taxon>
        <taxon>Pentapetalae</taxon>
        <taxon>rosids</taxon>
        <taxon>fabids</taxon>
        <taxon>Fabales</taxon>
        <taxon>Fabaceae</taxon>
        <taxon>Papilionoideae</taxon>
        <taxon>50 kb inversion clade</taxon>
        <taxon>NPAAA clade</taxon>
        <taxon>Hologalegina</taxon>
        <taxon>IRL clade</taxon>
        <taxon>Trifolieae</taxon>
        <taxon>Trifolium</taxon>
    </lineage>
</organism>
<keyword evidence="2" id="KW-0418">Kinase</keyword>
<accession>A0A392P3Q3</accession>
<proteinExistence type="inferred from homology"/>
<protein>
    <submittedName>
        <fullName evidence="2">Casein kinase I isoform delta-like protein</fullName>
    </submittedName>
</protein>
<keyword evidence="2" id="KW-0808">Transferase</keyword>
<comment type="similarity">
    <text evidence="1">Belongs to the protein kinase superfamily. CK1 Ser/Thr protein kinase family. Casein kinase I subfamily.</text>
</comment>
<evidence type="ECO:0000313" key="2">
    <source>
        <dbReference type="EMBL" id="MCI06382.1"/>
    </source>
</evidence>
<dbReference type="SUPFAM" id="SSF56112">
    <property type="entry name" value="Protein kinase-like (PK-like)"/>
    <property type="match status" value="1"/>
</dbReference>
<dbReference type="PANTHER" id="PTHR11909">
    <property type="entry name" value="CASEIN KINASE-RELATED"/>
    <property type="match status" value="1"/>
</dbReference>
<dbReference type="GO" id="GO:0016301">
    <property type="term" value="F:kinase activity"/>
    <property type="evidence" value="ECO:0007669"/>
    <property type="project" value="UniProtKB-KW"/>
</dbReference>
<feature type="non-terminal residue" evidence="2">
    <location>
        <position position="1"/>
    </location>
</feature>
<evidence type="ECO:0000256" key="1">
    <source>
        <dbReference type="ARBA" id="ARBA00005926"/>
    </source>
</evidence>
<keyword evidence="3" id="KW-1185">Reference proteome</keyword>
<sequence>GVPHLKWFGVEENYRVMAIDLLGPSLQDLFKYCNRKFTLKTVLMLADQLDQ</sequence>
<dbReference type="InterPro" id="IPR050235">
    <property type="entry name" value="CK1_Ser-Thr_kinase"/>
</dbReference>
<dbReference type="EMBL" id="LXQA010061655">
    <property type="protein sequence ID" value="MCI06382.1"/>
    <property type="molecule type" value="Genomic_DNA"/>
</dbReference>
<dbReference type="Proteomes" id="UP000265520">
    <property type="component" value="Unassembled WGS sequence"/>
</dbReference>
<comment type="caution">
    <text evidence="2">The sequence shown here is derived from an EMBL/GenBank/DDBJ whole genome shotgun (WGS) entry which is preliminary data.</text>
</comment>
<name>A0A392P3Q3_9FABA</name>
<dbReference type="InterPro" id="IPR011009">
    <property type="entry name" value="Kinase-like_dom_sf"/>
</dbReference>
<dbReference type="AlphaFoldDB" id="A0A392P3Q3"/>
<reference evidence="2 3" key="1">
    <citation type="journal article" date="2018" name="Front. Plant Sci.">
        <title>Red Clover (Trifolium pratense) and Zigzag Clover (T. medium) - A Picture of Genomic Similarities and Differences.</title>
        <authorList>
            <person name="Dluhosova J."/>
            <person name="Istvanek J."/>
            <person name="Nedelnik J."/>
            <person name="Repkova J."/>
        </authorList>
    </citation>
    <scope>NUCLEOTIDE SEQUENCE [LARGE SCALE GENOMIC DNA]</scope>
    <source>
        <strain evidence="3">cv. 10/8</strain>
        <tissue evidence="2">Leaf</tissue>
    </source>
</reference>
<dbReference type="Gene3D" id="1.10.510.10">
    <property type="entry name" value="Transferase(Phosphotransferase) domain 1"/>
    <property type="match status" value="1"/>
</dbReference>
<evidence type="ECO:0000313" key="3">
    <source>
        <dbReference type="Proteomes" id="UP000265520"/>
    </source>
</evidence>